<accession>A0A1Z9YTP4</accession>
<evidence type="ECO:0000256" key="5">
    <source>
        <dbReference type="ARBA" id="ARBA00022692"/>
    </source>
</evidence>
<dbReference type="RefSeq" id="WP_087621910.1">
    <property type="nucleotide sequence ID" value="NZ_NEXX01000008.1"/>
</dbReference>
<comment type="caution">
    <text evidence="8">The sequence shown here is derived from an EMBL/GenBank/DDBJ whole genome shotgun (WGS) entry which is preliminary data.</text>
</comment>
<keyword evidence="7" id="KW-0998">Cell outer membrane</keyword>
<protein>
    <submittedName>
        <fullName evidence="8">Transporter</fullName>
    </submittedName>
</protein>
<dbReference type="OrthoDB" id="187483at2"/>
<evidence type="ECO:0000256" key="7">
    <source>
        <dbReference type="ARBA" id="ARBA00023237"/>
    </source>
</evidence>
<comment type="subcellular location">
    <subcellularLocation>
        <location evidence="1">Cell outer membrane</location>
    </subcellularLocation>
</comment>
<dbReference type="GO" id="GO:1990281">
    <property type="term" value="C:efflux pump complex"/>
    <property type="evidence" value="ECO:0007669"/>
    <property type="project" value="TreeGrafter"/>
</dbReference>
<evidence type="ECO:0000256" key="2">
    <source>
        <dbReference type="ARBA" id="ARBA00007613"/>
    </source>
</evidence>
<keyword evidence="3" id="KW-0813">Transport</keyword>
<keyword evidence="5" id="KW-0812">Transmembrane</keyword>
<dbReference type="SUPFAM" id="SSF56954">
    <property type="entry name" value="Outer membrane efflux proteins (OEP)"/>
    <property type="match status" value="1"/>
</dbReference>
<dbReference type="PANTHER" id="PTHR30026:SF5">
    <property type="entry name" value="ABC-TYPE EFFLUX SYSTEM SECRETIN COMPONENT"/>
    <property type="match status" value="1"/>
</dbReference>
<keyword evidence="9" id="KW-1185">Reference proteome</keyword>
<evidence type="ECO:0000313" key="9">
    <source>
        <dbReference type="Proteomes" id="UP000196536"/>
    </source>
</evidence>
<evidence type="ECO:0000256" key="3">
    <source>
        <dbReference type="ARBA" id="ARBA00022448"/>
    </source>
</evidence>
<dbReference type="Pfam" id="PF02321">
    <property type="entry name" value="OEP"/>
    <property type="match status" value="1"/>
</dbReference>
<reference evidence="8 9" key="1">
    <citation type="submission" date="2017-05" db="EMBL/GenBank/DDBJ databases">
        <title>Acinetobacter populi ANC 5415 (= PBJ7), whole genome shotgun sequencing project.</title>
        <authorList>
            <person name="Nemec A."/>
            <person name="Radolfova-Krizova L."/>
        </authorList>
    </citation>
    <scope>NUCLEOTIDE SEQUENCE [LARGE SCALE GENOMIC DNA]</scope>
    <source>
        <strain evidence="8 9">PBJ7</strain>
    </source>
</reference>
<dbReference type="PANTHER" id="PTHR30026">
    <property type="entry name" value="OUTER MEMBRANE PROTEIN TOLC"/>
    <property type="match status" value="1"/>
</dbReference>
<dbReference type="GO" id="GO:0015288">
    <property type="term" value="F:porin activity"/>
    <property type="evidence" value="ECO:0007669"/>
    <property type="project" value="TreeGrafter"/>
</dbReference>
<name>A0A1Z9YTP4_9GAMM</name>
<proteinExistence type="inferred from homology"/>
<keyword evidence="6" id="KW-0472">Membrane</keyword>
<organism evidence="8 9">
    <name type="scientific">Acinetobacter populi</name>
    <dbReference type="NCBI Taxonomy" id="1582270"/>
    <lineage>
        <taxon>Bacteria</taxon>
        <taxon>Pseudomonadati</taxon>
        <taxon>Pseudomonadota</taxon>
        <taxon>Gammaproteobacteria</taxon>
        <taxon>Moraxellales</taxon>
        <taxon>Moraxellaceae</taxon>
        <taxon>Acinetobacter</taxon>
    </lineage>
</organism>
<dbReference type="InterPro" id="IPR051906">
    <property type="entry name" value="TolC-like"/>
</dbReference>
<evidence type="ECO:0000313" key="8">
    <source>
        <dbReference type="EMBL" id="OUY05595.1"/>
    </source>
</evidence>
<sequence length="499" mass="56477">MFIEEKKQQHRPNLQHRLPTLLGLCIGLLIYPAAYAQEYSYAQAEQQILQHSYTAQANTALQQAAQLEAEAVKGLGLPRIDLNARAYKFHSQTDVPLDNFKQSIEDQLSQRLSDRMSELENIGVPSDILDPVESGINNIIHDGIGQLPNYANLTLDDEVFRPTISMTMPIYTGGLTQSAKQVTQINARRSALSTTQQQDVQRFELVQSYFYTQLQQQLLLASQENLNAMQRHLDNAIKFEQQGFISKGQRMQFNVARNNAARLFQTTQSNYAASYFQLKNLLQDENISALSTPLFVNKTQSHQLDSLLASFADQSPLIQKLRMDTELANEKVKVQSASQKPKIFAFGEYGLDDKHNWIVGVVASYNLFSGINKSKQVQAAELQRYATELLTEKTKQEMSNIIYKAYSELQDSQQSHQLLMENMLAAQENLRIQTLSFQEDMGTATQVIDAENMIHTLKSEIALNAYKYVMSLATLLQSNGSITQFKTYVQQNNTDYIGN</sequence>
<gene>
    <name evidence="8" type="ORF">CAP51_16765</name>
</gene>
<dbReference type="InterPro" id="IPR003423">
    <property type="entry name" value="OMP_efflux"/>
</dbReference>
<keyword evidence="4" id="KW-1134">Transmembrane beta strand</keyword>
<evidence type="ECO:0000256" key="1">
    <source>
        <dbReference type="ARBA" id="ARBA00004442"/>
    </source>
</evidence>
<evidence type="ECO:0000256" key="6">
    <source>
        <dbReference type="ARBA" id="ARBA00023136"/>
    </source>
</evidence>
<evidence type="ECO:0000256" key="4">
    <source>
        <dbReference type="ARBA" id="ARBA00022452"/>
    </source>
</evidence>
<dbReference type="GO" id="GO:0009279">
    <property type="term" value="C:cell outer membrane"/>
    <property type="evidence" value="ECO:0007669"/>
    <property type="project" value="UniProtKB-SubCell"/>
</dbReference>
<dbReference type="Gene3D" id="1.20.1600.10">
    <property type="entry name" value="Outer membrane efflux proteins (OEP)"/>
    <property type="match status" value="1"/>
</dbReference>
<dbReference type="Proteomes" id="UP000196536">
    <property type="component" value="Unassembled WGS sequence"/>
</dbReference>
<dbReference type="AlphaFoldDB" id="A0A1Z9YTP4"/>
<dbReference type="EMBL" id="NEXX01000008">
    <property type="protein sequence ID" value="OUY05595.1"/>
    <property type="molecule type" value="Genomic_DNA"/>
</dbReference>
<comment type="similarity">
    <text evidence="2">Belongs to the outer membrane factor (OMF) (TC 1.B.17) family.</text>
</comment>
<dbReference type="GO" id="GO:0015562">
    <property type="term" value="F:efflux transmembrane transporter activity"/>
    <property type="evidence" value="ECO:0007669"/>
    <property type="project" value="InterPro"/>
</dbReference>